<dbReference type="PANTHER" id="PTHR21708:SF43">
    <property type="entry name" value="KETOPANTOATE REDUCTASE C-TERMINAL DOMAIN-CONTAINING PROTEIN"/>
    <property type="match status" value="1"/>
</dbReference>
<dbReference type="OrthoDB" id="3609at2759"/>
<dbReference type="Gene3D" id="3.40.50.720">
    <property type="entry name" value="NAD(P)-binding Rossmann-like Domain"/>
    <property type="match status" value="1"/>
</dbReference>
<dbReference type="InterPro" id="IPR008927">
    <property type="entry name" value="6-PGluconate_DH-like_C_sf"/>
</dbReference>
<dbReference type="InterPro" id="IPR013332">
    <property type="entry name" value="KPR_N"/>
</dbReference>
<dbReference type="InterPro" id="IPR051402">
    <property type="entry name" value="KPR-Related"/>
</dbReference>
<feature type="domain" description="Ketopantoate reductase C-terminal" evidence="2">
    <location>
        <begin position="269"/>
        <end position="361"/>
    </location>
</feature>
<proteinExistence type="predicted"/>
<dbReference type="GO" id="GO:0005737">
    <property type="term" value="C:cytoplasm"/>
    <property type="evidence" value="ECO:0007669"/>
    <property type="project" value="TreeGrafter"/>
</dbReference>
<evidence type="ECO:0000259" key="1">
    <source>
        <dbReference type="Pfam" id="PF02558"/>
    </source>
</evidence>
<dbReference type="eggNOG" id="ENOG502RYJ0">
    <property type="taxonomic scope" value="Eukaryota"/>
</dbReference>
<dbReference type="InterPro" id="IPR013328">
    <property type="entry name" value="6PGD_dom2"/>
</dbReference>
<dbReference type="OMA" id="THREIEY"/>
<protein>
    <recommendedName>
        <fullName evidence="5">6-phosphogluconate dehydrogenase C-terminal domain-like protein</fullName>
    </recommendedName>
</protein>
<dbReference type="Pfam" id="PF08546">
    <property type="entry name" value="ApbA_C"/>
    <property type="match status" value="1"/>
</dbReference>
<keyword evidence="4" id="KW-1185">Reference proteome</keyword>
<evidence type="ECO:0000313" key="4">
    <source>
        <dbReference type="Proteomes" id="UP000007431"/>
    </source>
</evidence>
<dbReference type="PANTHER" id="PTHR21708">
    <property type="entry name" value="PROBABLE 2-DEHYDROPANTOATE 2-REDUCTASE"/>
    <property type="match status" value="1"/>
</dbReference>
<dbReference type="GeneID" id="9587836"/>
<accession>D8PQ07</accession>
<dbReference type="Proteomes" id="UP000007431">
    <property type="component" value="Unassembled WGS sequence"/>
</dbReference>
<dbReference type="RefSeq" id="XP_003037930.1">
    <property type="nucleotide sequence ID" value="XM_003037884.1"/>
</dbReference>
<evidence type="ECO:0008006" key="5">
    <source>
        <dbReference type="Google" id="ProtNLM"/>
    </source>
</evidence>
<dbReference type="KEGG" id="scm:SCHCO_02622059"/>
<dbReference type="EMBL" id="GL377302">
    <property type="protein sequence ID" value="EFJ03028.1"/>
    <property type="molecule type" value="Genomic_DNA"/>
</dbReference>
<organism evidence="4">
    <name type="scientific">Schizophyllum commune (strain H4-8 / FGSC 9210)</name>
    <name type="common">Split gill fungus</name>
    <dbReference type="NCBI Taxonomy" id="578458"/>
    <lineage>
        <taxon>Eukaryota</taxon>
        <taxon>Fungi</taxon>
        <taxon>Dikarya</taxon>
        <taxon>Basidiomycota</taxon>
        <taxon>Agaricomycotina</taxon>
        <taxon>Agaricomycetes</taxon>
        <taxon>Agaricomycetidae</taxon>
        <taxon>Agaricales</taxon>
        <taxon>Schizophyllaceae</taxon>
        <taxon>Schizophyllum</taxon>
    </lineage>
</organism>
<dbReference type="Gene3D" id="1.10.1040.10">
    <property type="entry name" value="N-(1-d-carboxylethyl)-l-norvaline Dehydrogenase, domain 2"/>
    <property type="match status" value="1"/>
</dbReference>
<dbReference type="AlphaFoldDB" id="D8PQ07"/>
<dbReference type="HOGENOM" id="CLU_031468_2_1_1"/>
<dbReference type="SUPFAM" id="SSF48179">
    <property type="entry name" value="6-phosphogluconate dehydrogenase C-terminal domain-like"/>
    <property type="match status" value="1"/>
</dbReference>
<dbReference type="InterPro" id="IPR013752">
    <property type="entry name" value="KPA_reductase"/>
</dbReference>
<dbReference type="FunCoup" id="D8PQ07">
    <property type="interactions" value="259"/>
</dbReference>
<evidence type="ECO:0000313" key="3">
    <source>
        <dbReference type="EMBL" id="EFJ03028.1"/>
    </source>
</evidence>
<name>D8PQ07_SCHCM</name>
<feature type="non-terminal residue" evidence="3">
    <location>
        <position position="374"/>
    </location>
</feature>
<reference evidence="3 4" key="1">
    <citation type="journal article" date="2010" name="Nat. Biotechnol.">
        <title>Genome sequence of the model mushroom Schizophyllum commune.</title>
        <authorList>
            <person name="Ohm R.A."/>
            <person name="de Jong J.F."/>
            <person name="Lugones L.G."/>
            <person name="Aerts A."/>
            <person name="Kothe E."/>
            <person name="Stajich J.E."/>
            <person name="de Vries R.P."/>
            <person name="Record E."/>
            <person name="Levasseur A."/>
            <person name="Baker S.E."/>
            <person name="Bartholomew K.A."/>
            <person name="Coutinho P.M."/>
            <person name="Erdmann S."/>
            <person name="Fowler T.J."/>
            <person name="Gathman A.C."/>
            <person name="Lombard V."/>
            <person name="Henrissat B."/>
            <person name="Knabe N."/>
            <person name="Kuees U."/>
            <person name="Lilly W.W."/>
            <person name="Lindquist E."/>
            <person name="Lucas S."/>
            <person name="Magnuson J.K."/>
            <person name="Piumi F."/>
            <person name="Raudaskoski M."/>
            <person name="Salamov A."/>
            <person name="Schmutz J."/>
            <person name="Schwarze F.W.M.R."/>
            <person name="vanKuyk P.A."/>
            <person name="Horton J.S."/>
            <person name="Grigoriev I.V."/>
            <person name="Woesten H.A.B."/>
        </authorList>
    </citation>
    <scope>NUCLEOTIDE SEQUENCE [LARGE SCALE GENOMIC DNA]</scope>
    <source>
        <strain evidence="4">H4-8 / FGSC 9210</strain>
    </source>
</reference>
<feature type="domain" description="Ketopantoate reductase N-terminal" evidence="1">
    <location>
        <begin position="8"/>
        <end position="172"/>
    </location>
</feature>
<dbReference type="VEuPathDB" id="FungiDB:SCHCODRAFT_02622059"/>
<dbReference type="Pfam" id="PF02558">
    <property type="entry name" value="ApbA"/>
    <property type="match status" value="1"/>
</dbReference>
<sequence length="374" mass="41879">MSQAMKEVLLVGFGAVGAIYSLILQNSGKVNLTVVARSNYEAIKNEGLHFKSEKFGHIPGWRPHRLLNSMEAATDRAYSYVFVASKCVPEVVPNSKLVAPLLAEAYTSRFAQPTYVLLQNGWNFERELYEQLKALGQGEPRLASAALYIMTNLIGANVIEHSALERLVLGMYRYEDYTTTVNSPEEQAVLNDLEAILTAGGGTVELVTEIQRRKFVKNMLNVTFAGYSCLTRYPLMSMFRPPPSDPSHQYTTYVHPSTVDRIEDLTIPAMLALLNELMDFARVMGLTEGADGIPANTAEETMKLVRVNHNTPSATHKLSTLLDVEKGYPIEVEVIWGELIRTARARKIDMPRTETVYSMLLVVQNQILRERSME</sequence>
<gene>
    <name evidence="3" type="ORF">SCHCODRAFT_102624</name>
</gene>
<dbReference type="InParanoid" id="D8PQ07"/>
<evidence type="ECO:0000259" key="2">
    <source>
        <dbReference type="Pfam" id="PF08546"/>
    </source>
</evidence>
<dbReference type="STRING" id="578458.D8PQ07"/>